<dbReference type="RefSeq" id="WP_068173021.1">
    <property type="nucleotide sequence ID" value="NZ_CP061538.1"/>
</dbReference>
<feature type="transmembrane region" description="Helical" evidence="1">
    <location>
        <begin position="21"/>
        <end position="41"/>
    </location>
</feature>
<dbReference type="Pfam" id="PF20447">
    <property type="entry name" value="DUF6704"/>
    <property type="match status" value="1"/>
</dbReference>
<dbReference type="Proteomes" id="UP000516421">
    <property type="component" value="Chromosome"/>
</dbReference>
<keyword evidence="1" id="KW-1133">Transmembrane helix</keyword>
<evidence type="ECO:0000313" key="2">
    <source>
        <dbReference type="EMBL" id="QNV39117.1"/>
    </source>
</evidence>
<dbReference type="InterPro" id="IPR046550">
    <property type="entry name" value="DUF6704"/>
</dbReference>
<dbReference type="KEGG" id="rama:IDM48_06730"/>
<evidence type="ECO:0000256" key="1">
    <source>
        <dbReference type="SAM" id="Phobius"/>
    </source>
</evidence>
<keyword evidence="3" id="KW-1185">Reference proteome</keyword>
<evidence type="ECO:0000313" key="3">
    <source>
        <dbReference type="Proteomes" id="UP000516421"/>
    </source>
</evidence>
<dbReference type="NCBIfam" id="NF041681">
    <property type="entry name" value="HGxxPAAW"/>
    <property type="match status" value="1"/>
</dbReference>
<keyword evidence="1" id="KW-0472">Membrane</keyword>
<organism evidence="2 3">
    <name type="scientific">Rothia amarae</name>
    <dbReference type="NCBI Taxonomy" id="169480"/>
    <lineage>
        <taxon>Bacteria</taxon>
        <taxon>Bacillati</taxon>
        <taxon>Actinomycetota</taxon>
        <taxon>Actinomycetes</taxon>
        <taxon>Micrococcales</taxon>
        <taxon>Micrococcaceae</taxon>
        <taxon>Rothia</taxon>
    </lineage>
</organism>
<reference evidence="2 3" key="1">
    <citation type="submission" date="2020-09" db="EMBL/GenBank/DDBJ databases">
        <title>Investigation of environmental microbe.</title>
        <authorList>
            <person name="Ou Y."/>
            <person name="Kang Q."/>
        </authorList>
    </citation>
    <scope>NUCLEOTIDE SEQUENCE [LARGE SCALE GENOMIC DNA]</scope>
    <source>
        <strain evidence="2 3">KJZ-9</strain>
    </source>
</reference>
<dbReference type="AlphaFoldDB" id="A0A7H2BHH1"/>
<protein>
    <submittedName>
        <fullName evidence="2">Uncharacterized protein</fullName>
    </submittedName>
</protein>
<dbReference type="EMBL" id="CP061538">
    <property type="protein sequence ID" value="QNV39117.1"/>
    <property type="molecule type" value="Genomic_DNA"/>
</dbReference>
<gene>
    <name evidence="2" type="ORF">IDM48_06730</name>
</gene>
<name>A0A7H2BHH1_9MICC</name>
<sequence length="83" mass="8666">MAEKQLTLTPEVPYPNHGNTVAAWALVSITVIGAIIAAVGFDTFHWPVVIAGAVVMVVGVIVGIVLRAAGYGQGGSKTKYKHH</sequence>
<feature type="transmembrane region" description="Helical" evidence="1">
    <location>
        <begin position="47"/>
        <end position="69"/>
    </location>
</feature>
<accession>A0A7H2BHH1</accession>
<proteinExistence type="predicted"/>
<keyword evidence="1" id="KW-0812">Transmembrane</keyword>